<dbReference type="CDD" id="cd00118">
    <property type="entry name" value="LysM"/>
    <property type="match status" value="1"/>
</dbReference>
<evidence type="ECO:0000259" key="2">
    <source>
        <dbReference type="PROSITE" id="PS51782"/>
    </source>
</evidence>
<dbReference type="InterPro" id="IPR018392">
    <property type="entry name" value="LysM"/>
</dbReference>
<dbReference type="AlphaFoldDB" id="A0A0F9SKL0"/>
<feature type="region of interest" description="Disordered" evidence="1">
    <location>
        <begin position="354"/>
        <end position="378"/>
    </location>
</feature>
<evidence type="ECO:0000256" key="1">
    <source>
        <dbReference type="SAM" id="MobiDB-lite"/>
    </source>
</evidence>
<proteinExistence type="predicted"/>
<gene>
    <name evidence="3" type="ORF">LCGC14_0763000</name>
</gene>
<dbReference type="PROSITE" id="PS51782">
    <property type="entry name" value="LYSM"/>
    <property type="match status" value="1"/>
</dbReference>
<sequence length="683" mass="75935">MEYIVKSGDSLSLIARANSTTIATLMRLNPNIEDANHIHSGQIVQLPKEAPRRETRAVGQVADCSECADDYVDLLHQADEQILMPLTAAQQREFEQEEAVLEQLIQQFYAGLNGAEETILDHKKTFIERFEQERIIDQSKPSEPMRLTEIRRVNGNRHYAYVRKDSGWKRHRSYKIDAQDKARAKGWFDPATGKVDPGKLRDTIAKDLQSPTFKVAIHEQFLDWCLLEWQSNPKEWTPVEGMAPIVVGAEAQAMRFAMGASLSSGYDPKTMSAHLAGKVSASASLVEGKANAVTVWPAEEDCEWFIRYRDENNQIQRQTLGKFRTQVKAELAGFAGASALLSADLHVDMSEGIPRLRGASGTPQAQRHKPGNPASAQASAFAGVRADGKLEGSIEWKDTLEETPVWKALCMLGVGGGVALGLGADAMVEIKWSPRTHKFFFNVRAGVVVGGGASGEVGAEVNAGTFASMIRCVYNSLLEVDFKKLEDIDDMAFSQLCHFAVYGILTGATVARAAALFGMQAADDINQTIDLLVTGHQTSIAKEQLAIKTAINILSDFESENSGWLKYAPPEVKGRLLNIMCFDYGPTFWDFYRAGRNTREEAILTLLKSSQSWRDYEEIVTRMNPKGEKGSFTLNRKRLQNLMRLFPYFELKVIEEKLMYTRAVANEPVQIGRYAKSTGKQYA</sequence>
<dbReference type="InterPro" id="IPR036779">
    <property type="entry name" value="LysM_dom_sf"/>
</dbReference>
<accession>A0A0F9SKL0</accession>
<dbReference type="SMART" id="SM00257">
    <property type="entry name" value="LysM"/>
    <property type="match status" value="1"/>
</dbReference>
<dbReference type="Gene3D" id="3.10.350.10">
    <property type="entry name" value="LysM domain"/>
    <property type="match status" value="1"/>
</dbReference>
<reference evidence="3" key="1">
    <citation type="journal article" date="2015" name="Nature">
        <title>Complex archaea that bridge the gap between prokaryotes and eukaryotes.</title>
        <authorList>
            <person name="Spang A."/>
            <person name="Saw J.H."/>
            <person name="Jorgensen S.L."/>
            <person name="Zaremba-Niedzwiedzka K."/>
            <person name="Martijn J."/>
            <person name="Lind A.E."/>
            <person name="van Eijk R."/>
            <person name="Schleper C."/>
            <person name="Guy L."/>
            <person name="Ettema T.J."/>
        </authorList>
    </citation>
    <scope>NUCLEOTIDE SEQUENCE</scope>
</reference>
<dbReference type="EMBL" id="LAZR01001891">
    <property type="protein sequence ID" value="KKN37481.1"/>
    <property type="molecule type" value="Genomic_DNA"/>
</dbReference>
<name>A0A0F9SKL0_9ZZZZ</name>
<dbReference type="Pfam" id="PF01476">
    <property type="entry name" value="LysM"/>
    <property type="match status" value="1"/>
</dbReference>
<comment type="caution">
    <text evidence="3">The sequence shown here is derived from an EMBL/GenBank/DDBJ whole genome shotgun (WGS) entry which is preliminary data.</text>
</comment>
<organism evidence="3">
    <name type="scientific">marine sediment metagenome</name>
    <dbReference type="NCBI Taxonomy" id="412755"/>
    <lineage>
        <taxon>unclassified sequences</taxon>
        <taxon>metagenomes</taxon>
        <taxon>ecological metagenomes</taxon>
    </lineage>
</organism>
<protein>
    <recommendedName>
        <fullName evidence="2">LysM domain-containing protein</fullName>
    </recommendedName>
</protein>
<dbReference type="SUPFAM" id="SSF54106">
    <property type="entry name" value="LysM domain"/>
    <property type="match status" value="1"/>
</dbReference>
<feature type="domain" description="LysM" evidence="2">
    <location>
        <begin position="1"/>
        <end position="46"/>
    </location>
</feature>
<evidence type="ECO:0000313" key="3">
    <source>
        <dbReference type="EMBL" id="KKN37481.1"/>
    </source>
</evidence>